<name>A0A918XBV8_9GAMM</name>
<evidence type="ECO:0000313" key="2">
    <source>
        <dbReference type="Proteomes" id="UP000644693"/>
    </source>
</evidence>
<gene>
    <name evidence="1" type="ORF">GCM10007053_01030</name>
</gene>
<reference evidence="1" key="2">
    <citation type="submission" date="2020-09" db="EMBL/GenBank/DDBJ databases">
        <authorList>
            <person name="Sun Q."/>
            <person name="Kim S."/>
        </authorList>
    </citation>
    <scope>NUCLEOTIDE SEQUENCE</scope>
    <source>
        <strain evidence="1">KCTC 23430</strain>
    </source>
</reference>
<keyword evidence="2" id="KW-1185">Reference proteome</keyword>
<accession>A0A918XBV8</accession>
<dbReference type="Proteomes" id="UP000644693">
    <property type="component" value="Unassembled WGS sequence"/>
</dbReference>
<reference evidence="1" key="1">
    <citation type="journal article" date="2014" name="Int. J. Syst. Evol. Microbiol.">
        <title>Complete genome sequence of Corynebacterium casei LMG S-19264T (=DSM 44701T), isolated from a smear-ripened cheese.</title>
        <authorList>
            <consortium name="US DOE Joint Genome Institute (JGI-PGF)"/>
            <person name="Walter F."/>
            <person name="Albersmeier A."/>
            <person name="Kalinowski J."/>
            <person name="Ruckert C."/>
        </authorList>
    </citation>
    <scope>NUCLEOTIDE SEQUENCE</scope>
    <source>
        <strain evidence="1">KCTC 23430</strain>
    </source>
</reference>
<comment type="caution">
    <text evidence="1">The sequence shown here is derived from an EMBL/GenBank/DDBJ whole genome shotgun (WGS) entry which is preliminary data.</text>
</comment>
<dbReference type="EMBL" id="BMYM01000001">
    <property type="protein sequence ID" value="GHD25364.1"/>
    <property type="molecule type" value="Genomic_DNA"/>
</dbReference>
<organism evidence="1 2">
    <name type="scientific">Parahalioglobus pacificus</name>
    <dbReference type="NCBI Taxonomy" id="930806"/>
    <lineage>
        <taxon>Bacteria</taxon>
        <taxon>Pseudomonadati</taxon>
        <taxon>Pseudomonadota</taxon>
        <taxon>Gammaproteobacteria</taxon>
        <taxon>Cellvibrionales</taxon>
        <taxon>Halieaceae</taxon>
        <taxon>Parahalioglobus</taxon>
    </lineage>
</organism>
<sequence length="80" mass="8727">MLADTRLHTHALAYVQQYLRITEEPVNTAAVWHGGYPSITNGNGRFCLLVSHDGMICQISDAAQRCTGCVVGELTADRAH</sequence>
<protein>
    <submittedName>
        <fullName evidence="1">Uncharacterized protein</fullName>
    </submittedName>
</protein>
<evidence type="ECO:0000313" key="1">
    <source>
        <dbReference type="EMBL" id="GHD25364.1"/>
    </source>
</evidence>
<proteinExistence type="predicted"/>
<dbReference type="AlphaFoldDB" id="A0A918XBV8"/>